<dbReference type="Gene3D" id="1.10.287.1490">
    <property type="match status" value="1"/>
</dbReference>
<dbReference type="AlphaFoldDB" id="A0ABD3XN62"/>
<comment type="caution">
    <text evidence="3">The sequence shown here is derived from an EMBL/GenBank/DDBJ whole genome shotgun (WGS) entry which is preliminary data.</text>
</comment>
<dbReference type="PANTHER" id="PTHR21974">
    <property type="entry name" value="RE15880P"/>
    <property type="match status" value="1"/>
</dbReference>
<sequence length="451" mass="52164">MAVSIDVLMRYMNLEKEIQQLEKNNVVKTYETKKKQLDDVSETVKSLDAAYKKCCDDVAKEKKDVDNLKDKQNIKDLFKDEAAFNKQFTQEQEEYLEAVSKQENVKKQLDGVRQQEEELKKQIEPSKKEAEKQKDLYNEREDILSGIFKGSYGSDLENQLESEFDFQLEKKQRISVAYFKWSNGRVLLDCACNQLAFAIQRWLDALKEKDGQQKYNIATEVQNNLVAAGQNLANCQRYLSNIEFPYCKPPEIDTLNKATNNIYIDVKDDSRHKHAYDCYYVTYRRAYALLQWFDSIINSTIVRDLNAATEECRKAEQGLRAERVRLIKQKIEESGGSTAGFDLTLFAGMTGASTDSRNDGPKPELIGLVETKNQHEQKDLPPPAPIPKGQLAPPPSMEDIFGKMDKTKQEHEKAMSELLHTQEMNKARQEQGLEEKLEQRRRRREKTMIKD</sequence>
<dbReference type="EMBL" id="JBJQND010000002">
    <property type="protein sequence ID" value="KAL3886405.1"/>
    <property type="molecule type" value="Genomic_DNA"/>
</dbReference>
<dbReference type="PANTHER" id="PTHR21974:SF2">
    <property type="entry name" value="RE15880P"/>
    <property type="match status" value="1"/>
</dbReference>
<feature type="region of interest" description="Disordered" evidence="2">
    <location>
        <begin position="373"/>
        <end position="451"/>
    </location>
</feature>
<feature type="compositionally biased region" description="Basic and acidic residues" evidence="2">
    <location>
        <begin position="400"/>
        <end position="415"/>
    </location>
</feature>
<protein>
    <submittedName>
        <fullName evidence="3">Uncharacterized protein</fullName>
    </submittedName>
</protein>
<evidence type="ECO:0000256" key="2">
    <source>
        <dbReference type="SAM" id="MobiDB-lite"/>
    </source>
</evidence>
<evidence type="ECO:0000256" key="1">
    <source>
        <dbReference type="SAM" id="Coils"/>
    </source>
</evidence>
<gene>
    <name evidence="3" type="ORF">ACJMK2_026403</name>
</gene>
<accession>A0ABD3XN62</accession>
<feature type="compositionally biased region" description="Basic and acidic residues" evidence="2">
    <location>
        <begin position="423"/>
        <end position="438"/>
    </location>
</feature>
<evidence type="ECO:0000313" key="4">
    <source>
        <dbReference type="Proteomes" id="UP001634394"/>
    </source>
</evidence>
<keyword evidence="1" id="KW-0175">Coiled coil</keyword>
<organism evidence="3 4">
    <name type="scientific">Sinanodonta woodiana</name>
    <name type="common">Chinese pond mussel</name>
    <name type="synonym">Anodonta woodiana</name>
    <dbReference type="NCBI Taxonomy" id="1069815"/>
    <lineage>
        <taxon>Eukaryota</taxon>
        <taxon>Metazoa</taxon>
        <taxon>Spiralia</taxon>
        <taxon>Lophotrochozoa</taxon>
        <taxon>Mollusca</taxon>
        <taxon>Bivalvia</taxon>
        <taxon>Autobranchia</taxon>
        <taxon>Heteroconchia</taxon>
        <taxon>Palaeoheterodonta</taxon>
        <taxon>Unionida</taxon>
        <taxon>Unionoidea</taxon>
        <taxon>Unionidae</taxon>
        <taxon>Unioninae</taxon>
        <taxon>Sinanodonta</taxon>
    </lineage>
</organism>
<reference evidence="3 4" key="1">
    <citation type="submission" date="2024-11" db="EMBL/GenBank/DDBJ databases">
        <title>Chromosome-level genome assembly of the freshwater bivalve Anodonta woodiana.</title>
        <authorList>
            <person name="Chen X."/>
        </authorList>
    </citation>
    <scope>NUCLEOTIDE SEQUENCE [LARGE SCALE GENOMIC DNA]</scope>
    <source>
        <strain evidence="3">MN2024</strain>
        <tissue evidence="3">Gills</tissue>
    </source>
</reference>
<feature type="compositionally biased region" description="Pro residues" evidence="2">
    <location>
        <begin position="380"/>
        <end position="396"/>
    </location>
</feature>
<name>A0ABD3XN62_SINWO</name>
<feature type="coiled-coil region" evidence="1">
    <location>
        <begin position="4"/>
        <end position="31"/>
    </location>
</feature>
<proteinExistence type="predicted"/>
<evidence type="ECO:0000313" key="3">
    <source>
        <dbReference type="EMBL" id="KAL3886405.1"/>
    </source>
</evidence>
<keyword evidence="4" id="KW-1185">Reference proteome</keyword>
<dbReference type="Proteomes" id="UP001634394">
    <property type="component" value="Unassembled WGS sequence"/>
</dbReference>